<dbReference type="Gene3D" id="3.40.50.720">
    <property type="entry name" value="NAD(P)-binding Rossmann-like Domain"/>
    <property type="match status" value="1"/>
</dbReference>
<reference evidence="2 3" key="1">
    <citation type="journal article" date="2019" name="PLoS Biol.">
        <title>Sex chromosomes control vertical transmission of feminizing Wolbachia symbionts in an isopod.</title>
        <authorList>
            <person name="Becking T."/>
            <person name="Chebbi M.A."/>
            <person name="Giraud I."/>
            <person name="Moumen B."/>
            <person name="Laverre T."/>
            <person name="Caubet Y."/>
            <person name="Peccoud J."/>
            <person name="Gilbert C."/>
            <person name="Cordaux R."/>
        </authorList>
    </citation>
    <scope>NUCLEOTIDE SEQUENCE [LARGE SCALE GENOMIC DNA]</scope>
    <source>
        <strain evidence="2">ANa2</strain>
        <tissue evidence="2">Whole body excluding digestive tract and cuticle</tissue>
    </source>
</reference>
<evidence type="ECO:0000313" key="2">
    <source>
        <dbReference type="EMBL" id="KAB7500136.1"/>
    </source>
</evidence>
<dbReference type="InterPro" id="IPR036291">
    <property type="entry name" value="NAD(P)-bd_dom_sf"/>
</dbReference>
<organism evidence="2 3">
    <name type="scientific">Armadillidium nasatum</name>
    <dbReference type="NCBI Taxonomy" id="96803"/>
    <lineage>
        <taxon>Eukaryota</taxon>
        <taxon>Metazoa</taxon>
        <taxon>Ecdysozoa</taxon>
        <taxon>Arthropoda</taxon>
        <taxon>Crustacea</taxon>
        <taxon>Multicrustacea</taxon>
        <taxon>Malacostraca</taxon>
        <taxon>Eumalacostraca</taxon>
        <taxon>Peracarida</taxon>
        <taxon>Isopoda</taxon>
        <taxon>Oniscidea</taxon>
        <taxon>Crinocheta</taxon>
        <taxon>Armadillidiidae</taxon>
        <taxon>Armadillidium</taxon>
    </lineage>
</organism>
<evidence type="ECO:0000259" key="1">
    <source>
        <dbReference type="Pfam" id="PF01370"/>
    </source>
</evidence>
<dbReference type="Pfam" id="PF01370">
    <property type="entry name" value="Epimerase"/>
    <property type="match status" value="1"/>
</dbReference>
<dbReference type="PANTHER" id="PTHR43245:SF11">
    <property type="entry name" value="LD23561P"/>
    <property type="match status" value="1"/>
</dbReference>
<dbReference type="Proteomes" id="UP000326759">
    <property type="component" value="Unassembled WGS sequence"/>
</dbReference>
<dbReference type="SUPFAM" id="SSF51735">
    <property type="entry name" value="NAD(P)-binding Rossmann-fold domains"/>
    <property type="match status" value="1"/>
</dbReference>
<accession>A0A5N5T132</accession>
<dbReference type="PANTHER" id="PTHR43245">
    <property type="entry name" value="BIFUNCTIONAL POLYMYXIN RESISTANCE PROTEIN ARNA"/>
    <property type="match status" value="1"/>
</dbReference>
<protein>
    <recommendedName>
        <fullName evidence="1">NAD-dependent epimerase/dehydratase domain-containing protein</fullName>
    </recommendedName>
</protein>
<keyword evidence="3" id="KW-1185">Reference proteome</keyword>
<dbReference type="EMBL" id="SEYY01015068">
    <property type="protein sequence ID" value="KAB7500136.1"/>
    <property type="molecule type" value="Genomic_DNA"/>
</dbReference>
<dbReference type="InterPro" id="IPR050177">
    <property type="entry name" value="Lipid_A_modif_metabolic_enz"/>
</dbReference>
<comment type="caution">
    <text evidence="2">The sequence shown here is derived from an EMBL/GenBank/DDBJ whole genome shotgun (WGS) entry which is preliminary data.</text>
</comment>
<proteinExistence type="predicted"/>
<name>A0A5N5T132_9CRUS</name>
<gene>
    <name evidence="2" type="ORF">Anas_06184</name>
</gene>
<sequence length="335" mass="37921">MAWLNVGHKKLFTDPKIKFKSANLIRKESCEAAFEEEEFDWAINAAGETKTGQVEAVYKEGILGLSSNIAKIVAGRGVSLFLEISSGQLESSEKKPVPEVTECHPWSIIGRYKFEAEKVIKSIPGLNWIIVRPGIVYGPGDKLGLTPRMLVGAICRYLGTEMKLLWDHNLKMNTIHVKDLARAVSHLCQRRRTCEIYNAVDESESTQDTISKIISNIFNVEYDFCGTTMSKLAMSESSNTVQYVNEKHLEPWLKMCTASNIHNTPLTPYIDLESLHNKHLNLDGSKLRSEGFEFYYPKPTFQTFIEVLDDFISMNLLPKDIYTNEKKNVDAESSQ</sequence>
<dbReference type="AlphaFoldDB" id="A0A5N5T132"/>
<dbReference type="InterPro" id="IPR001509">
    <property type="entry name" value="Epimerase_deHydtase"/>
</dbReference>
<dbReference type="OrthoDB" id="16464at2759"/>
<feature type="domain" description="NAD-dependent epimerase/dehydratase" evidence="1">
    <location>
        <begin position="15"/>
        <end position="198"/>
    </location>
</feature>
<evidence type="ECO:0000313" key="3">
    <source>
        <dbReference type="Proteomes" id="UP000326759"/>
    </source>
</evidence>